<dbReference type="SUPFAM" id="SSF50978">
    <property type="entry name" value="WD40 repeat-like"/>
    <property type="match status" value="1"/>
</dbReference>
<dbReference type="InterPro" id="IPR019775">
    <property type="entry name" value="WD40_repeat_CS"/>
</dbReference>
<gene>
    <name evidence="5" type="primary">LOC100373873</name>
</gene>
<evidence type="ECO:0000256" key="2">
    <source>
        <dbReference type="ARBA" id="ARBA00022737"/>
    </source>
</evidence>
<feature type="repeat" description="WD" evidence="3">
    <location>
        <begin position="213"/>
        <end position="254"/>
    </location>
</feature>
<dbReference type="Pfam" id="PF00400">
    <property type="entry name" value="WD40"/>
    <property type="match status" value="5"/>
</dbReference>
<dbReference type="Gene3D" id="2.130.10.10">
    <property type="entry name" value="YVTN repeat-like/Quinoprotein amine dehydrogenase"/>
    <property type="match status" value="2"/>
</dbReference>
<dbReference type="PROSITE" id="PS50082">
    <property type="entry name" value="WD_REPEATS_2"/>
    <property type="match status" value="4"/>
</dbReference>
<dbReference type="PRINTS" id="PR00320">
    <property type="entry name" value="GPROTEINBRPT"/>
</dbReference>
<evidence type="ECO:0000256" key="1">
    <source>
        <dbReference type="ARBA" id="ARBA00022574"/>
    </source>
</evidence>
<protein>
    <submittedName>
        <fullName evidence="5">WD repeat-containing protein 88-like</fullName>
    </submittedName>
</protein>
<dbReference type="InterPro" id="IPR036322">
    <property type="entry name" value="WD40_repeat_dom_sf"/>
</dbReference>
<keyword evidence="4" id="KW-1185">Reference proteome</keyword>
<name>A0ABM0MII6_SACKO</name>
<dbReference type="SMART" id="SM00320">
    <property type="entry name" value="WD40"/>
    <property type="match status" value="5"/>
</dbReference>
<dbReference type="RefSeq" id="XP_006819827.1">
    <property type="nucleotide sequence ID" value="XM_006819764.1"/>
</dbReference>
<dbReference type="InterPro" id="IPR020472">
    <property type="entry name" value="WD40_PAC1"/>
</dbReference>
<feature type="repeat" description="WD" evidence="3">
    <location>
        <begin position="86"/>
        <end position="127"/>
    </location>
</feature>
<dbReference type="PANTHER" id="PTHR45048:SF1">
    <property type="entry name" value="WD REPEAT-CONTAINING PROTEIN 88"/>
    <property type="match status" value="1"/>
</dbReference>
<evidence type="ECO:0000313" key="4">
    <source>
        <dbReference type="Proteomes" id="UP000694865"/>
    </source>
</evidence>
<dbReference type="InterPro" id="IPR001680">
    <property type="entry name" value="WD40_rpt"/>
</dbReference>
<keyword evidence="1 3" id="KW-0853">WD repeat</keyword>
<sequence length="281" mass="31627">MEEDDKDLDALALDITTDEIEVTKEDTSGTWEHEDLAQVKIKVMRGHKDSVTGCQFCCDDTKVLTCSNDKTCILWDIESGKPVQTYEGHARFVTSCSMKHDNTKFVSSSWDKTVTMWDVETAKILWQGHHDGIVTCCKFSNNGKYVVSGSDLDYALNVWNAKDGSLIHHRTNHHKSTIASCSFSPNDERVCTTSMDKTTKIWDTISHNVTVTLRSHINVISTCCFSKDERRLCTGSWDKQLQMWDISTGMFRSEGPVTLNKGHEGSISSCQFSQDGEFSLL</sequence>
<dbReference type="PROSITE" id="PS50294">
    <property type="entry name" value="WD_REPEATS_REGION"/>
    <property type="match status" value="4"/>
</dbReference>
<evidence type="ECO:0000256" key="3">
    <source>
        <dbReference type="PROSITE-ProRule" id="PRU00221"/>
    </source>
</evidence>
<feature type="repeat" description="WD" evidence="3">
    <location>
        <begin position="44"/>
        <end position="85"/>
    </location>
</feature>
<dbReference type="PANTHER" id="PTHR45048">
    <property type="match status" value="1"/>
</dbReference>
<reference evidence="5" key="1">
    <citation type="submission" date="2025-08" db="UniProtKB">
        <authorList>
            <consortium name="RefSeq"/>
        </authorList>
    </citation>
    <scope>IDENTIFICATION</scope>
    <source>
        <tissue evidence="5">Testes</tissue>
    </source>
</reference>
<dbReference type="PROSITE" id="PS00678">
    <property type="entry name" value="WD_REPEATS_1"/>
    <property type="match status" value="2"/>
</dbReference>
<evidence type="ECO:0000313" key="5">
    <source>
        <dbReference type="RefSeq" id="XP_006819827.1"/>
    </source>
</evidence>
<organism evidence="4 5">
    <name type="scientific">Saccoglossus kowalevskii</name>
    <name type="common">Acorn worm</name>
    <dbReference type="NCBI Taxonomy" id="10224"/>
    <lineage>
        <taxon>Eukaryota</taxon>
        <taxon>Metazoa</taxon>
        <taxon>Hemichordata</taxon>
        <taxon>Enteropneusta</taxon>
        <taxon>Harrimaniidae</taxon>
        <taxon>Saccoglossus</taxon>
    </lineage>
</organism>
<keyword evidence="2" id="KW-0677">Repeat</keyword>
<dbReference type="GeneID" id="100373873"/>
<feature type="repeat" description="WD" evidence="3">
    <location>
        <begin position="171"/>
        <end position="212"/>
    </location>
</feature>
<dbReference type="Proteomes" id="UP000694865">
    <property type="component" value="Unplaced"/>
</dbReference>
<accession>A0ABM0MII6</accession>
<dbReference type="CDD" id="cd00200">
    <property type="entry name" value="WD40"/>
    <property type="match status" value="1"/>
</dbReference>
<dbReference type="InterPro" id="IPR015943">
    <property type="entry name" value="WD40/YVTN_repeat-like_dom_sf"/>
</dbReference>
<proteinExistence type="predicted"/>